<dbReference type="RefSeq" id="WP_011585902.1">
    <property type="nucleotide sequence ID" value="NC_008255.1"/>
</dbReference>
<dbReference type="AlphaFoldDB" id="A0A6N4SU87"/>
<proteinExistence type="predicted"/>
<feature type="transmembrane region" description="Helical" evidence="1">
    <location>
        <begin position="6"/>
        <end position="25"/>
    </location>
</feature>
<dbReference type="KEGG" id="chu:CHU_2534"/>
<dbReference type="Proteomes" id="UP000001822">
    <property type="component" value="Chromosome"/>
</dbReference>
<gene>
    <name evidence="2" type="ordered locus">CHU_2534</name>
</gene>
<feature type="transmembrane region" description="Helical" evidence="1">
    <location>
        <begin position="37"/>
        <end position="58"/>
    </location>
</feature>
<evidence type="ECO:0000313" key="2">
    <source>
        <dbReference type="EMBL" id="ABG59788.1"/>
    </source>
</evidence>
<dbReference type="OrthoDB" id="1495578at2"/>
<accession>A0A6N4SU87</accession>
<dbReference type="EMBL" id="CP000383">
    <property type="protein sequence ID" value="ABG59788.1"/>
    <property type="molecule type" value="Genomic_DNA"/>
</dbReference>
<evidence type="ECO:0000313" key="3">
    <source>
        <dbReference type="Proteomes" id="UP000001822"/>
    </source>
</evidence>
<reference evidence="2 3" key="1">
    <citation type="journal article" date="2007" name="Appl. Environ. Microbiol.">
        <title>Genome sequence of the cellulolytic gliding bacterium Cytophaga hutchinsonii.</title>
        <authorList>
            <person name="Xie G."/>
            <person name="Bruce D.C."/>
            <person name="Challacombe J.F."/>
            <person name="Chertkov O."/>
            <person name="Detter J.C."/>
            <person name="Gilna P."/>
            <person name="Han C.S."/>
            <person name="Lucas S."/>
            <person name="Misra M."/>
            <person name="Myers G.L."/>
            <person name="Richardson P."/>
            <person name="Tapia R."/>
            <person name="Thayer N."/>
            <person name="Thompson L.S."/>
            <person name="Brettin T.S."/>
            <person name="Henrissat B."/>
            <person name="Wilson D.B."/>
            <person name="McBride M.J."/>
        </authorList>
    </citation>
    <scope>NUCLEOTIDE SEQUENCE [LARGE SCALE GENOMIC DNA]</scope>
    <source>
        <strain evidence="3">ATCC 33406 / DSM 1761 / CIP 103989 / NBRC 15051 / NCIMB 9469 / D465</strain>
    </source>
</reference>
<keyword evidence="1" id="KW-1133">Transmembrane helix</keyword>
<name>A0A6N4SU87_CYTH3</name>
<keyword evidence="1" id="KW-0472">Membrane</keyword>
<organism evidence="2 3">
    <name type="scientific">Cytophaga hutchinsonii (strain ATCC 33406 / DSM 1761 / CIP 103989 / NBRC 15051 / NCIMB 9469 / D465)</name>
    <dbReference type="NCBI Taxonomy" id="269798"/>
    <lineage>
        <taxon>Bacteria</taxon>
        <taxon>Pseudomonadati</taxon>
        <taxon>Bacteroidota</taxon>
        <taxon>Cytophagia</taxon>
        <taxon>Cytophagales</taxon>
        <taxon>Cytophagaceae</taxon>
        <taxon>Cytophaga</taxon>
    </lineage>
</organism>
<keyword evidence="3" id="KW-1185">Reference proteome</keyword>
<sequence length="61" mass="6772">MSYIDVFIPFLAGVVLLAFPDILVQKQDASYHKKKSLFKKGGIILLGVSIIYVVVLLFSSK</sequence>
<keyword evidence="1" id="KW-0812">Transmembrane</keyword>
<protein>
    <submittedName>
        <fullName evidence="2">Uncharacterized protein</fullName>
    </submittedName>
</protein>
<evidence type="ECO:0000256" key="1">
    <source>
        <dbReference type="SAM" id="Phobius"/>
    </source>
</evidence>